<dbReference type="HOGENOM" id="CLU_3389847_0_0_10"/>
<dbReference type="AlphaFoldDB" id="W8EYY2"/>
<reference evidence="2 3" key="1">
    <citation type="submission" date="2014-01" db="EMBL/GenBank/DDBJ databases">
        <title>Complete genome sequence of ionizing-radiation resistance bacterium Hymenobacter swuensis DY53.</title>
        <authorList>
            <person name="Jung J.-H."/>
            <person name="Jeong S.-W."/>
            <person name="Joe M.-H."/>
            <person name="Cho y.-j."/>
            <person name="Kim M.-K."/>
            <person name="Lim S.-Y."/>
        </authorList>
    </citation>
    <scope>NUCLEOTIDE SEQUENCE [LARGE SCALE GENOMIC DNA]</scope>
    <source>
        <strain evidence="2 3">DY53</strain>
    </source>
</reference>
<evidence type="ECO:0000256" key="1">
    <source>
        <dbReference type="SAM" id="Phobius"/>
    </source>
</evidence>
<keyword evidence="1" id="KW-1133">Transmembrane helix</keyword>
<keyword evidence="3" id="KW-1185">Reference proteome</keyword>
<feature type="transmembrane region" description="Helical" evidence="1">
    <location>
        <begin position="20"/>
        <end position="37"/>
    </location>
</feature>
<organism evidence="2 3">
    <name type="scientific">Hymenobacter swuensis DY53</name>
    <dbReference type="NCBI Taxonomy" id="1227739"/>
    <lineage>
        <taxon>Bacteria</taxon>
        <taxon>Pseudomonadati</taxon>
        <taxon>Bacteroidota</taxon>
        <taxon>Cytophagia</taxon>
        <taxon>Cytophagales</taxon>
        <taxon>Hymenobacteraceae</taxon>
        <taxon>Hymenobacter</taxon>
    </lineage>
</organism>
<dbReference type="PATRIC" id="fig|1227739.3.peg.1579"/>
<gene>
    <name evidence="2" type="ORF">Hsw_1342</name>
</gene>
<evidence type="ECO:0000313" key="3">
    <source>
        <dbReference type="Proteomes" id="UP000019423"/>
    </source>
</evidence>
<evidence type="ECO:0000313" key="2">
    <source>
        <dbReference type="EMBL" id="AHJ96937.1"/>
    </source>
</evidence>
<keyword evidence="1" id="KW-0472">Membrane</keyword>
<dbReference type="EMBL" id="CP007145">
    <property type="protein sequence ID" value="AHJ96937.1"/>
    <property type="molecule type" value="Genomic_DNA"/>
</dbReference>
<dbReference type="Proteomes" id="UP000019423">
    <property type="component" value="Chromosome"/>
</dbReference>
<protein>
    <submittedName>
        <fullName evidence="2">Uncharacterized protein</fullName>
    </submittedName>
</protein>
<proteinExistence type="predicted"/>
<sequence>MRRSAYMCEHHKPAQKLQRLGFYLAAGVLVLLSQYYSL</sequence>
<accession>W8EYY2</accession>
<name>W8EYY2_9BACT</name>
<dbReference type="KEGG" id="hsw:Hsw_1342"/>
<keyword evidence="1" id="KW-0812">Transmembrane</keyword>